<evidence type="ECO:0000313" key="1">
    <source>
        <dbReference type="Proteomes" id="UP000887579"/>
    </source>
</evidence>
<organism evidence="1 2">
    <name type="scientific">Panagrolaimus sp. ES5</name>
    <dbReference type="NCBI Taxonomy" id="591445"/>
    <lineage>
        <taxon>Eukaryota</taxon>
        <taxon>Metazoa</taxon>
        <taxon>Ecdysozoa</taxon>
        <taxon>Nematoda</taxon>
        <taxon>Chromadorea</taxon>
        <taxon>Rhabditida</taxon>
        <taxon>Tylenchina</taxon>
        <taxon>Panagrolaimomorpha</taxon>
        <taxon>Panagrolaimoidea</taxon>
        <taxon>Panagrolaimidae</taxon>
        <taxon>Panagrolaimus</taxon>
    </lineage>
</organism>
<protein>
    <submittedName>
        <fullName evidence="2">Uncharacterized protein</fullName>
    </submittedName>
</protein>
<accession>A0AC34GS51</accession>
<proteinExistence type="predicted"/>
<dbReference type="Proteomes" id="UP000887579">
    <property type="component" value="Unplaced"/>
</dbReference>
<name>A0AC34GS51_9BILA</name>
<evidence type="ECO:0000313" key="2">
    <source>
        <dbReference type="WBParaSite" id="ES5_v2.g7269.t1"/>
    </source>
</evidence>
<reference evidence="2" key="1">
    <citation type="submission" date="2022-11" db="UniProtKB">
        <authorList>
            <consortium name="WormBaseParasite"/>
        </authorList>
    </citation>
    <scope>IDENTIFICATION</scope>
</reference>
<sequence length="219" mass="25514">MGDEITLKVFDLVERKFKLSDFRDKDEIFATIEECKENQKCSTDLTSDIINNSSFLKDLASNSKTISIKDNDATPLATANNGPIPQDPPSRSQTPTFLIQPIEQSEHQKVPDYIRRYVNVSDLNNMILSLEKAFKNRNKLQKANYHKLSKAEKDVVLAMRDETNGLKLLPEAQFVSEEEWRKCLDIRLVPKIKWASQQLRHLKRLKETRFKQRIYYILL</sequence>
<dbReference type="WBParaSite" id="ES5_v2.g7269.t1">
    <property type="protein sequence ID" value="ES5_v2.g7269.t1"/>
    <property type="gene ID" value="ES5_v2.g7269"/>
</dbReference>